<proteinExistence type="predicted"/>
<evidence type="ECO:0000313" key="1">
    <source>
        <dbReference type="EMBL" id="CEK55644.1"/>
    </source>
</evidence>
<gene>
    <name evidence="1" type="primary">ORF25700</name>
</gene>
<accession>A0A0B6YHL2</accession>
<feature type="non-terminal residue" evidence="1">
    <location>
        <position position="78"/>
    </location>
</feature>
<dbReference type="AlphaFoldDB" id="A0A0B6YHL2"/>
<name>A0A0B6YHL2_9EUPU</name>
<sequence length="78" mass="8735">MKSLMVVSQLNDPFYIDYDGEFAKYIIDRAKGSGLIEEGANVTELEANLVMQFFSPLVLSQRLLVDQTKEPCSSILCT</sequence>
<organism evidence="1">
    <name type="scientific">Arion vulgaris</name>
    <dbReference type="NCBI Taxonomy" id="1028688"/>
    <lineage>
        <taxon>Eukaryota</taxon>
        <taxon>Metazoa</taxon>
        <taxon>Spiralia</taxon>
        <taxon>Lophotrochozoa</taxon>
        <taxon>Mollusca</taxon>
        <taxon>Gastropoda</taxon>
        <taxon>Heterobranchia</taxon>
        <taxon>Euthyneura</taxon>
        <taxon>Panpulmonata</taxon>
        <taxon>Eupulmonata</taxon>
        <taxon>Stylommatophora</taxon>
        <taxon>Helicina</taxon>
        <taxon>Arionoidea</taxon>
        <taxon>Arionidae</taxon>
        <taxon>Arion</taxon>
    </lineage>
</organism>
<reference evidence="1" key="1">
    <citation type="submission" date="2014-12" db="EMBL/GenBank/DDBJ databases">
        <title>Insight into the proteome of Arion vulgaris.</title>
        <authorList>
            <person name="Aradska J."/>
            <person name="Bulat T."/>
            <person name="Smidak R."/>
            <person name="Sarate P."/>
            <person name="Gangsoo J."/>
            <person name="Sialana F."/>
            <person name="Bilban M."/>
            <person name="Lubec G."/>
        </authorList>
    </citation>
    <scope>NUCLEOTIDE SEQUENCE</scope>
    <source>
        <tissue evidence="1">Skin</tissue>
    </source>
</reference>
<dbReference type="EMBL" id="HACG01008779">
    <property type="protein sequence ID" value="CEK55644.1"/>
    <property type="molecule type" value="Transcribed_RNA"/>
</dbReference>
<protein>
    <submittedName>
        <fullName evidence="1">Uncharacterized protein</fullName>
    </submittedName>
</protein>